<name>A0A1X2IG50_9FUNG</name>
<keyword evidence="3" id="KW-1185">Reference proteome</keyword>
<dbReference type="GO" id="GO:0005634">
    <property type="term" value="C:nucleus"/>
    <property type="evidence" value="ECO:0007669"/>
    <property type="project" value="TreeGrafter"/>
</dbReference>
<feature type="compositionally biased region" description="Polar residues" evidence="1">
    <location>
        <begin position="47"/>
        <end position="59"/>
    </location>
</feature>
<feature type="region of interest" description="Disordered" evidence="1">
    <location>
        <begin position="389"/>
        <end position="415"/>
    </location>
</feature>
<feature type="region of interest" description="Disordered" evidence="1">
    <location>
        <begin position="245"/>
        <end position="325"/>
    </location>
</feature>
<feature type="compositionally biased region" description="Polar residues" evidence="1">
    <location>
        <begin position="17"/>
        <end position="38"/>
    </location>
</feature>
<proteinExistence type="predicted"/>
<evidence type="ECO:0000256" key="1">
    <source>
        <dbReference type="SAM" id="MobiDB-lite"/>
    </source>
</evidence>
<protein>
    <recommendedName>
        <fullName evidence="4">Cyclin-domain-containing protein</fullName>
    </recommendedName>
</protein>
<dbReference type="STRING" id="90262.A0A1X2IG50"/>
<accession>A0A1X2IG50</accession>
<dbReference type="PANTHER" id="PTHR15615">
    <property type="match status" value="1"/>
</dbReference>
<feature type="compositionally biased region" description="Basic residues" evidence="1">
    <location>
        <begin position="389"/>
        <end position="400"/>
    </location>
</feature>
<evidence type="ECO:0008006" key="4">
    <source>
        <dbReference type="Google" id="ProtNLM"/>
    </source>
</evidence>
<dbReference type="EMBL" id="MCGE01000012">
    <property type="protein sequence ID" value="ORZ15789.1"/>
    <property type="molecule type" value="Genomic_DNA"/>
</dbReference>
<dbReference type="Gene3D" id="1.10.472.10">
    <property type="entry name" value="Cyclin-like"/>
    <property type="match status" value="1"/>
</dbReference>
<feature type="compositionally biased region" description="Low complexity" evidence="1">
    <location>
        <begin position="406"/>
        <end position="415"/>
    </location>
</feature>
<reference evidence="2 3" key="1">
    <citation type="submission" date="2016-07" db="EMBL/GenBank/DDBJ databases">
        <title>Pervasive Adenine N6-methylation of Active Genes in Fungi.</title>
        <authorList>
            <consortium name="DOE Joint Genome Institute"/>
            <person name="Mondo S.J."/>
            <person name="Dannebaum R.O."/>
            <person name="Kuo R.C."/>
            <person name="Labutti K."/>
            <person name="Haridas S."/>
            <person name="Kuo A."/>
            <person name="Salamov A."/>
            <person name="Ahrendt S.R."/>
            <person name="Lipzen A."/>
            <person name="Sullivan W."/>
            <person name="Andreopoulos W.B."/>
            <person name="Clum A."/>
            <person name="Lindquist E."/>
            <person name="Daum C."/>
            <person name="Ramamoorthy G.K."/>
            <person name="Gryganskyi A."/>
            <person name="Culley D."/>
            <person name="Magnuson J.K."/>
            <person name="James T.Y."/>
            <person name="O'Malley M.A."/>
            <person name="Stajich J.E."/>
            <person name="Spatafora J.W."/>
            <person name="Visel A."/>
            <person name="Grigoriev I.V."/>
        </authorList>
    </citation>
    <scope>NUCLEOTIDE SEQUENCE [LARGE SCALE GENOMIC DNA]</scope>
    <source>
        <strain evidence="2 3">NRRL 1336</strain>
    </source>
</reference>
<dbReference type="PANTHER" id="PTHR15615:SF36">
    <property type="entry name" value="PHO85 CYCLIN-5"/>
    <property type="match status" value="1"/>
</dbReference>
<feature type="compositionally biased region" description="Low complexity" evidence="1">
    <location>
        <begin position="279"/>
        <end position="299"/>
    </location>
</feature>
<comment type="caution">
    <text evidence="2">The sequence shown here is derived from an EMBL/GenBank/DDBJ whole genome shotgun (WGS) entry which is preliminary data.</text>
</comment>
<feature type="compositionally biased region" description="Low complexity" evidence="1">
    <location>
        <begin position="249"/>
        <end position="265"/>
    </location>
</feature>
<organism evidence="2 3">
    <name type="scientific">Absidia repens</name>
    <dbReference type="NCBI Taxonomy" id="90262"/>
    <lineage>
        <taxon>Eukaryota</taxon>
        <taxon>Fungi</taxon>
        <taxon>Fungi incertae sedis</taxon>
        <taxon>Mucoromycota</taxon>
        <taxon>Mucoromycotina</taxon>
        <taxon>Mucoromycetes</taxon>
        <taxon>Mucorales</taxon>
        <taxon>Cunninghamellaceae</taxon>
        <taxon>Absidia</taxon>
    </lineage>
</organism>
<dbReference type="GO" id="GO:0019901">
    <property type="term" value="F:protein kinase binding"/>
    <property type="evidence" value="ECO:0007669"/>
    <property type="project" value="InterPro"/>
</dbReference>
<dbReference type="GO" id="GO:0016538">
    <property type="term" value="F:cyclin-dependent protein serine/threonine kinase regulator activity"/>
    <property type="evidence" value="ECO:0007669"/>
    <property type="project" value="TreeGrafter"/>
</dbReference>
<dbReference type="CDD" id="cd20557">
    <property type="entry name" value="CYCLIN_ScPCL1-like"/>
    <property type="match status" value="1"/>
</dbReference>
<dbReference type="AlphaFoldDB" id="A0A1X2IG50"/>
<dbReference type="InterPro" id="IPR013922">
    <property type="entry name" value="Cyclin_PHO80-like"/>
</dbReference>
<dbReference type="Proteomes" id="UP000193560">
    <property type="component" value="Unassembled WGS sequence"/>
</dbReference>
<dbReference type="OrthoDB" id="286814at2759"/>
<evidence type="ECO:0000313" key="2">
    <source>
        <dbReference type="EMBL" id="ORZ15789.1"/>
    </source>
</evidence>
<dbReference type="Pfam" id="PF08613">
    <property type="entry name" value="Cyclin"/>
    <property type="match status" value="1"/>
</dbReference>
<gene>
    <name evidence="2" type="ORF">BCR42DRAFT_415904</name>
</gene>
<sequence length="415" mass="45150">MYYSTYNAATPSSYLTTDPSTYRWQGPNSNANKQSSHATPLPALANLPSTPSDLPGQKNSNLSLSDRLAYVEALVDMNAMVIEAIWPTSATGSQSVGSSIVPLRCFIQEVLKRSRTTYSTLQTAFFYLFRARPAIVHYLHTSSATRHSDDGHQNTAPLNGRDAYIHCGRRMFLASLVVASKFVQDKTYRNSVWAKIAGLTVQEINASERVFLGLLDYRLYVAQPTFDQWHQLLHSHVQAKTSSQKYGISSGSCTDNNNNTNSNKSLFQSPSPELPAYITKPTSSSSSSPQKSSYPMSTSTAITSSLPSPMNPTNDTSLPPIRPSLCILPSSSTTTSSSTIPALSPSSIASTSSSTCSPVLNTNLSLNIATAGGKRRLLNDHDITPYLHHRSASQQQRKRPCNTWPSSSSSSSNFC</sequence>
<evidence type="ECO:0000313" key="3">
    <source>
        <dbReference type="Proteomes" id="UP000193560"/>
    </source>
</evidence>
<feature type="compositionally biased region" description="Polar residues" evidence="1">
    <location>
        <begin position="300"/>
        <end position="317"/>
    </location>
</feature>
<dbReference type="GO" id="GO:0000307">
    <property type="term" value="C:cyclin-dependent protein kinase holoenzyme complex"/>
    <property type="evidence" value="ECO:0007669"/>
    <property type="project" value="TreeGrafter"/>
</dbReference>
<feature type="region of interest" description="Disordered" evidence="1">
    <location>
        <begin position="17"/>
        <end position="59"/>
    </location>
</feature>